<comment type="caution">
    <text evidence="1">The sequence shown here is derived from an EMBL/GenBank/DDBJ whole genome shotgun (WGS) entry which is preliminary data.</text>
</comment>
<dbReference type="Pfam" id="PF06356">
    <property type="entry name" value="DUF1064"/>
    <property type="match status" value="1"/>
</dbReference>
<reference evidence="2" key="1">
    <citation type="journal article" date="2019" name="Int. J. Syst. Evol. Microbiol.">
        <title>The Global Catalogue of Microorganisms (GCM) 10K type strain sequencing project: providing services to taxonomists for standard genome sequencing and annotation.</title>
        <authorList>
            <consortium name="The Broad Institute Genomics Platform"/>
            <consortium name="The Broad Institute Genome Sequencing Center for Infectious Disease"/>
            <person name="Wu L."/>
            <person name="Ma J."/>
        </authorList>
    </citation>
    <scope>NUCLEOTIDE SEQUENCE [LARGE SCALE GENOMIC DNA]</scope>
    <source>
        <strain evidence="2">CCM 9110</strain>
    </source>
</reference>
<keyword evidence="2" id="KW-1185">Reference proteome</keyword>
<dbReference type="Gene3D" id="3.40.91.30">
    <property type="match status" value="1"/>
</dbReference>
<accession>A0ABW4BFP5</accession>
<organism evidence="1 2">
    <name type="scientific">Lacticaseibacillus suilingensis</name>
    <dbReference type="NCBI Taxonomy" id="2799577"/>
    <lineage>
        <taxon>Bacteria</taxon>
        <taxon>Bacillati</taxon>
        <taxon>Bacillota</taxon>
        <taxon>Bacilli</taxon>
        <taxon>Lactobacillales</taxon>
        <taxon>Lactobacillaceae</taxon>
        <taxon>Lacticaseibacillus</taxon>
    </lineage>
</organism>
<evidence type="ECO:0000313" key="1">
    <source>
        <dbReference type="EMBL" id="MFD1398605.1"/>
    </source>
</evidence>
<protein>
    <submittedName>
        <fullName evidence="1">DUF1064 domain-containing protein</fullName>
    </submittedName>
</protein>
<dbReference type="InterPro" id="IPR009414">
    <property type="entry name" value="DUF1064"/>
</dbReference>
<dbReference type="RefSeq" id="WP_204119422.1">
    <property type="nucleotide sequence ID" value="NZ_BOLV01000015.1"/>
</dbReference>
<gene>
    <name evidence="1" type="ORF">ACFQ41_04735</name>
</gene>
<sequence>MTWRGNNKYNAKKTETADGKIADSMAEAAYYNQLLRQGVRFTYHQSFEILHSFTLNRKQYSKRVYTPDFCIYEGDNLAKVVDVKGGTATMTDSASLRIAIFMRRYGLPVTVARYDYKTGLFSEEQA</sequence>
<proteinExistence type="predicted"/>
<dbReference type="Proteomes" id="UP001597199">
    <property type="component" value="Unassembled WGS sequence"/>
</dbReference>
<dbReference type="EMBL" id="JBHTOA010000020">
    <property type="protein sequence ID" value="MFD1398605.1"/>
    <property type="molecule type" value="Genomic_DNA"/>
</dbReference>
<evidence type="ECO:0000313" key="2">
    <source>
        <dbReference type="Proteomes" id="UP001597199"/>
    </source>
</evidence>
<name>A0ABW4BFP5_9LACO</name>